<dbReference type="EMBL" id="JAADJG010000044">
    <property type="protein sequence ID" value="KAF4456865.1"/>
    <property type="molecule type" value="Genomic_DNA"/>
</dbReference>
<dbReference type="AlphaFoldDB" id="A0A8H4KSX8"/>
<gene>
    <name evidence="2" type="ORF">F53441_1076</name>
</gene>
<feature type="region of interest" description="Disordered" evidence="1">
    <location>
        <begin position="204"/>
        <end position="224"/>
    </location>
</feature>
<proteinExistence type="predicted"/>
<name>A0A8H4KSX8_9HYPO</name>
<accession>A0A8H4KSX8</accession>
<keyword evidence="3" id="KW-1185">Reference proteome</keyword>
<evidence type="ECO:0000313" key="2">
    <source>
        <dbReference type="EMBL" id="KAF4456865.1"/>
    </source>
</evidence>
<evidence type="ECO:0000313" key="3">
    <source>
        <dbReference type="Proteomes" id="UP000605986"/>
    </source>
</evidence>
<comment type="caution">
    <text evidence="2">The sequence shown here is derived from an EMBL/GenBank/DDBJ whole genome shotgun (WGS) entry which is preliminary data.</text>
</comment>
<evidence type="ECO:0000256" key="1">
    <source>
        <dbReference type="SAM" id="MobiDB-lite"/>
    </source>
</evidence>
<organism evidence="2 3">
    <name type="scientific">Fusarium austroafricanum</name>
    <dbReference type="NCBI Taxonomy" id="2364996"/>
    <lineage>
        <taxon>Eukaryota</taxon>
        <taxon>Fungi</taxon>
        <taxon>Dikarya</taxon>
        <taxon>Ascomycota</taxon>
        <taxon>Pezizomycotina</taxon>
        <taxon>Sordariomycetes</taxon>
        <taxon>Hypocreomycetidae</taxon>
        <taxon>Hypocreales</taxon>
        <taxon>Nectriaceae</taxon>
        <taxon>Fusarium</taxon>
        <taxon>Fusarium concolor species complex</taxon>
    </lineage>
</organism>
<feature type="compositionally biased region" description="Acidic residues" evidence="1">
    <location>
        <begin position="211"/>
        <end position="222"/>
    </location>
</feature>
<dbReference type="OrthoDB" id="4809756at2759"/>
<dbReference type="Proteomes" id="UP000605986">
    <property type="component" value="Unassembled WGS sequence"/>
</dbReference>
<sequence length="372" mass="41638">MAFRRGILEGIETLDQLLSADTKYIPIKLEFSETLIFLAAGPCGLTVTQEPLRATALTTYVSLRGQKIATDLSHKIGKDAACSLMNHDPHSRTLEKYYLLLEDTLDVSGLSLDELGGEDGGHTEEMLKTGNDLALHVLTDERARKVYGPALNALMHKMMMGDDDYPALAMEKELRNYKRRRVSRLDMSRLSQWVLNKARQNLAAPVSTNEDNGEGDDPDSAVDENTGLFIHNVEELPEEDLDEQVDRAAGGAINRELDEGDPGDEDDDIPYMAAAKTFMQAILDNPMSEYRNLRRDGIPCPRCQEDDTIGRELKIPALSPEAEVACPYCKELGDKTTFFHVKALIKHITYGKHSPEHDRLKRADGWYDDGWD</sequence>
<protein>
    <submittedName>
        <fullName evidence="2">Uncharacterized protein</fullName>
    </submittedName>
</protein>
<reference evidence="2" key="1">
    <citation type="submission" date="2020-01" db="EMBL/GenBank/DDBJ databases">
        <title>Identification and distribution of gene clusters putatively required for synthesis of sphingolipid metabolism inhibitors in phylogenetically diverse species of the filamentous fungus Fusarium.</title>
        <authorList>
            <person name="Kim H.-S."/>
            <person name="Busman M."/>
            <person name="Brown D.W."/>
            <person name="Divon H."/>
            <person name="Uhlig S."/>
            <person name="Proctor R.H."/>
        </authorList>
    </citation>
    <scope>NUCLEOTIDE SEQUENCE</scope>
    <source>
        <strain evidence="2">NRRL 53441</strain>
    </source>
</reference>